<evidence type="ECO:0000313" key="2">
    <source>
        <dbReference type="Proteomes" id="UP000837857"/>
    </source>
</evidence>
<dbReference type="Proteomes" id="UP000837857">
    <property type="component" value="Chromosome 23"/>
</dbReference>
<gene>
    <name evidence="1" type="ORF">IPOD504_LOCUS9476</name>
</gene>
<evidence type="ECO:0000313" key="1">
    <source>
        <dbReference type="EMBL" id="CAH2056227.1"/>
    </source>
</evidence>
<keyword evidence="2" id="KW-1185">Reference proteome</keyword>
<name>A0ABN8IFA5_9NEOP</name>
<protein>
    <submittedName>
        <fullName evidence="1">Uncharacterized protein</fullName>
    </submittedName>
</protein>
<sequence>MEAGFIPVGASGNAANNALPPAVVAPPVNVIRAPGLKRGKMEEAISDRATFPFNKRLPPRRAAEQSVTPETRLASVARRDVIAPPFVAISLGRARVVEKLRNL</sequence>
<dbReference type="EMBL" id="OW152835">
    <property type="protein sequence ID" value="CAH2056227.1"/>
    <property type="molecule type" value="Genomic_DNA"/>
</dbReference>
<organism evidence="1 2">
    <name type="scientific">Iphiclides podalirius</name>
    <name type="common">scarce swallowtail</name>
    <dbReference type="NCBI Taxonomy" id="110791"/>
    <lineage>
        <taxon>Eukaryota</taxon>
        <taxon>Metazoa</taxon>
        <taxon>Ecdysozoa</taxon>
        <taxon>Arthropoda</taxon>
        <taxon>Hexapoda</taxon>
        <taxon>Insecta</taxon>
        <taxon>Pterygota</taxon>
        <taxon>Neoptera</taxon>
        <taxon>Endopterygota</taxon>
        <taxon>Lepidoptera</taxon>
        <taxon>Glossata</taxon>
        <taxon>Ditrysia</taxon>
        <taxon>Papilionoidea</taxon>
        <taxon>Papilionidae</taxon>
        <taxon>Papilioninae</taxon>
        <taxon>Iphiclides</taxon>
    </lineage>
</organism>
<reference evidence="1" key="1">
    <citation type="submission" date="2022-03" db="EMBL/GenBank/DDBJ databases">
        <authorList>
            <person name="Martin H S."/>
        </authorList>
    </citation>
    <scope>NUCLEOTIDE SEQUENCE</scope>
</reference>
<proteinExistence type="predicted"/>
<feature type="non-terminal residue" evidence="1">
    <location>
        <position position="103"/>
    </location>
</feature>
<accession>A0ABN8IFA5</accession>